<dbReference type="InterPro" id="IPR004704">
    <property type="entry name" value="PTS_IID_man"/>
</dbReference>
<comment type="caution">
    <text evidence="2">The sequence shown here is derived from an EMBL/GenBank/DDBJ whole genome shotgun (WGS) entry which is preliminary data.</text>
</comment>
<dbReference type="PANTHER" id="PTHR32502:SF27">
    <property type="entry name" value="PTS SYSTEM, MANNOSE-SPECIFIC IID COMPONENT"/>
    <property type="match status" value="1"/>
</dbReference>
<feature type="transmembrane region" description="Helical" evidence="1">
    <location>
        <begin position="131"/>
        <end position="155"/>
    </location>
</feature>
<feature type="transmembrane region" description="Helical" evidence="1">
    <location>
        <begin position="234"/>
        <end position="251"/>
    </location>
</feature>
<dbReference type="PANTHER" id="PTHR32502">
    <property type="entry name" value="N-ACETYLGALACTOSAMINE PERMEASE II COMPONENT-RELATED"/>
    <property type="match status" value="1"/>
</dbReference>
<keyword evidence="1" id="KW-0472">Membrane</keyword>
<keyword evidence="1" id="KW-0812">Transmembrane</keyword>
<evidence type="ECO:0000313" key="3">
    <source>
        <dbReference type="Proteomes" id="UP001523566"/>
    </source>
</evidence>
<name>A0ABT1EBD3_9FIRM</name>
<dbReference type="PROSITE" id="PS51108">
    <property type="entry name" value="PTS_EIID"/>
    <property type="match status" value="1"/>
</dbReference>
<dbReference type="RefSeq" id="WP_262066909.1">
    <property type="nucleotide sequence ID" value="NZ_JAMXOD010000018.1"/>
</dbReference>
<gene>
    <name evidence="2" type="ORF">NK125_11910</name>
</gene>
<organism evidence="2 3">
    <name type="scientific">Aequitasia blattaphilus</name>
    <dbReference type="NCBI Taxonomy" id="2949332"/>
    <lineage>
        <taxon>Bacteria</taxon>
        <taxon>Bacillati</taxon>
        <taxon>Bacillota</taxon>
        <taxon>Clostridia</taxon>
        <taxon>Lachnospirales</taxon>
        <taxon>Lachnospiraceae</taxon>
        <taxon>Aequitasia</taxon>
    </lineage>
</organism>
<proteinExistence type="predicted"/>
<feature type="transmembrane region" description="Helical" evidence="1">
    <location>
        <begin position="193"/>
        <end position="214"/>
    </location>
</feature>
<protein>
    <submittedName>
        <fullName evidence="2">PTS system mannose/fructose/sorbose family transporter subunit IID</fullName>
    </submittedName>
</protein>
<sequence>MNEERTIAVADASTEITKKDLNKMFWRLQLMQLTTNFQNMAGTAFCNMISPVLKKLYANADIEAKSRAMKRHLEFFVCQVNCTGLILGVTAAMEKNTQEADKDSISSIKTGLMGPLAGIGDSLVKFTLVPIFGSIGAALALEGNVMGPILMFLLYNIFNVGSKYFLIHWGYEMGTGLLEGDKTQVLIRRISNAASVVGLMAVGSLIATSVKLQIGSTINVGEQSIAIQEMLDMIMPNLLPLLTTVGILAIVKKLNGKHTALLILATFAVAIVLYMLGILV</sequence>
<dbReference type="Pfam" id="PF03613">
    <property type="entry name" value="EIID-AGA"/>
    <property type="match status" value="1"/>
</dbReference>
<accession>A0ABT1EBD3</accession>
<feature type="transmembrane region" description="Helical" evidence="1">
    <location>
        <begin position="75"/>
        <end position="93"/>
    </location>
</feature>
<feature type="transmembrane region" description="Helical" evidence="1">
    <location>
        <begin position="260"/>
        <end position="279"/>
    </location>
</feature>
<reference evidence="2 3" key="1">
    <citation type="journal article" date="2022" name="Genome Biol. Evol.">
        <title>Host diet, physiology and behaviors set the stage for Lachnospiraceae cladogenesis.</title>
        <authorList>
            <person name="Vera-Ponce De Leon A."/>
            <person name="Schneider M."/>
            <person name="Jahnes B.C."/>
            <person name="Sadowski V."/>
            <person name="Camuy-Velez L.A."/>
            <person name="Duan J."/>
            <person name="Sabree Z.L."/>
        </authorList>
    </citation>
    <scope>NUCLEOTIDE SEQUENCE [LARGE SCALE GENOMIC DNA]</scope>
    <source>
        <strain evidence="2 3">PAL113</strain>
    </source>
</reference>
<evidence type="ECO:0000256" key="1">
    <source>
        <dbReference type="SAM" id="Phobius"/>
    </source>
</evidence>
<keyword evidence="1" id="KW-1133">Transmembrane helix</keyword>
<keyword evidence="3" id="KW-1185">Reference proteome</keyword>
<dbReference type="InterPro" id="IPR050303">
    <property type="entry name" value="GatZ_KbaZ_carbometab"/>
</dbReference>
<dbReference type="EMBL" id="JAMZFW010000018">
    <property type="protein sequence ID" value="MCP1103122.1"/>
    <property type="molecule type" value="Genomic_DNA"/>
</dbReference>
<evidence type="ECO:0000313" key="2">
    <source>
        <dbReference type="EMBL" id="MCP1103122.1"/>
    </source>
</evidence>
<dbReference type="Proteomes" id="UP001523566">
    <property type="component" value="Unassembled WGS sequence"/>
</dbReference>